<dbReference type="PANTHER" id="PTHR47968:SF75">
    <property type="entry name" value="CENTROMERE-ASSOCIATED PROTEIN E"/>
    <property type="match status" value="1"/>
</dbReference>
<dbReference type="InterPro" id="IPR036961">
    <property type="entry name" value="Kinesin_motor_dom_sf"/>
</dbReference>
<evidence type="ECO:0000256" key="1">
    <source>
        <dbReference type="ARBA" id="ARBA00004245"/>
    </source>
</evidence>
<dbReference type="PANTHER" id="PTHR47968">
    <property type="entry name" value="CENTROMERE PROTEIN E"/>
    <property type="match status" value="1"/>
</dbReference>
<feature type="compositionally biased region" description="Polar residues" evidence="13">
    <location>
        <begin position="1"/>
        <end position="21"/>
    </location>
</feature>
<evidence type="ECO:0000259" key="14">
    <source>
        <dbReference type="PROSITE" id="PS50067"/>
    </source>
</evidence>
<comment type="subcellular location">
    <subcellularLocation>
        <location evidence="1">Cytoplasm</location>
        <location evidence="1">Cytoskeleton</location>
    </subcellularLocation>
</comment>
<dbReference type="GO" id="GO:0007018">
    <property type="term" value="P:microtubule-based movement"/>
    <property type="evidence" value="ECO:0007669"/>
    <property type="project" value="InterPro"/>
</dbReference>
<dbReference type="SUPFAM" id="SSF52540">
    <property type="entry name" value="P-loop containing nucleoside triphosphate hydrolases"/>
    <property type="match status" value="1"/>
</dbReference>
<evidence type="ECO:0000256" key="13">
    <source>
        <dbReference type="SAM" id="MobiDB-lite"/>
    </source>
</evidence>
<dbReference type="PROSITE" id="PS00411">
    <property type="entry name" value="KINESIN_MOTOR_1"/>
    <property type="match status" value="1"/>
</dbReference>
<dbReference type="EMBL" id="CAJZBQ010000034">
    <property type="protein sequence ID" value="CAG9323451.1"/>
    <property type="molecule type" value="Genomic_DNA"/>
</dbReference>
<protein>
    <recommendedName>
        <fullName evidence="11">Kinesin-like protein</fullName>
    </recommendedName>
</protein>
<dbReference type="GO" id="GO:0008017">
    <property type="term" value="F:microtubule binding"/>
    <property type="evidence" value="ECO:0007669"/>
    <property type="project" value="InterPro"/>
</dbReference>
<reference evidence="15" key="1">
    <citation type="submission" date="2021-09" db="EMBL/GenBank/DDBJ databases">
        <authorList>
            <consortium name="AG Swart"/>
            <person name="Singh M."/>
            <person name="Singh A."/>
            <person name="Seah K."/>
            <person name="Emmerich C."/>
        </authorList>
    </citation>
    <scope>NUCLEOTIDE SEQUENCE</scope>
    <source>
        <strain evidence="15">ATCC30299</strain>
    </source>
</reference>
<dbReference type="AlphaFoldDB" id="A0AAU9JCT1"/>
<evidence type="ECO:0000256" key="2">
    <source>
        <dbReference type="ARBA" id="ARBA00022490"/>
    </source>
</evidence>
<evidence type="ECO:0000256" key="7">
    <source>
        <dbReference type="ARBA" id="ARBA00023175"/>
    </source>
</evidence>
<keyword evidence="6 12" id="KW-0175">Coiled coil</keyword>
<proteinExistence type="inferred from homology"/>
<keyword evidence="4 10" id="KW-0547">Nucleotide-binding</keyword>
<feature type="coiled-coil region" evidence="12">
    <location>
        <begin position="497"/>
        <end position="569"/>
    </location>
</feature>
<evidence type="ECO:0000256" key="12">
    <source>
        <dbReference type="SAM" id="Coils"/>
    </source>
</evidence>
<comment type="similarity">
    <text evidence="9">Belongs to the TRAFAC class myosin-kinesin ATPase superfamily. Kinesin family. KIN-5/BimC subfamily.</text>
</comment>
<evidence type="ECO:0000256" key="8">
    <source>
        <dbReference type="ARBA" id="ARBA00023212"/>
    </source>
</evidence>
<evidence type="ECO:0000256" key="10">
    <source>
        <dbReference type="PROSITE-ProRule" id="PRU00283"/>
    </source>
</evidence>
<dbReference type="SMART" id="SM00129">
    <property type="entry name" value="KISc"/>
    <property type="match status" value="1"/>
</dbReference>
<evidence type="ECO:0000256" key="3">
    <source>
        <dbReference type="ARBA" id="ARBA00022701"/>
    </source>
</evidence>
<organism evidence="15 16">
    <name type="scientific">Blepharisma stoltei</name>
    <dbReference type="NCBI Taxonomy" id="1481888"/>
    <lineage>
        <taxon>Eukaryota</taxon>
        <taxon>Sar</taxon>
        <taxon>Alveolata</taxon>
        <taxon>Ciliophora</taxon>
        <taxon>Postciliodesmatophora</taxon>
        <taxon>Heterotrichea</taxon>
        <taxon>Heterotrichida</taxon>
        <taxon>Blepharismidae</taxon>
        <taxon>Blepharisma</taxon>
    </lineage>
</organism>
<feature type="compositionally biased region" description="Basic and acidic residues" evidence="13">
    <location>
        <begin position="23"/>
        <end position="33"/>
    </location>
</feature>
<evidence type="ECO:0000256" key="9">
    <source>
        <dbReference type="ARBA" id="ARBA00034704"/>
    </source>
</evidence>
<keyword evidence="2" id="KW-0963">Cytoplasm</keyword>
<dbReference type="CDD" id="cd01369">
    <property type="entry name" value="KISc_KHC_KIF5"/>
    <property type="match status" value="1"/>
</dbReference>
<keyword evidence="7 10" id="KW-0505">Motor protein</keyword>
<keyword evidence="5 10" id="KW-0067">ATP-binding</keyword>
<evidence type="ECO:0000256" key="11">
    <source>
        <dbReference type="RuleBase" id="RU000394"/>
    </source>
</evidence>
<evidence type="ECO:0000313" key="15">
    <source>
        <dbReference type="EMBL" id="CAG9323451.1"/>
    </source>
</evidence>
<feature type="domain" description="Kinesin motor" evidence="14">
    <location>
        <begin position="36"/>
        <end position="363"/>
    </location>
</feature>
<dbReference type="GO" id="GO:0007010">
    <property type="term" value="P:cytoskeleton organization"/>
    <property type="evidence" value="ECO:0007669"/>
    <property type="project" value="UniProtKB-ARBA"/>
</dbReference>
<dbReference type="Gene3D" id="3.40.850.10">
    <property type="entry name" value="Kinesin motor domain"/>
    <property type="match status" value="1"/>
</dbReference>
<evidence type="ECO:0000256" key="4">
    <source>
        <dbReference type="ARBA" id="ARBA00022741"/>
    </source>
</evidence>
<evidence type="ECO:0000256" key="5">
    <source>
        <dbReference type="ARBA" id="ARBA00022840"/>
    </source>
</evidence>
<dbReference type="FunFam" id="3.40.850.10:FF:000019">
    <property type="entry name" value="Kinesin-like protein KIN-5D"/>
    <property type="match status" value="1"/>
</dbReference>
<comment type="caution">
    <text evidence="15">The sequence shown here is derived from an EMBL/GenBank/DDBJ whole genome shotgun (WGS) entry which is preliminary data.</text>
</comment>
<keyword evidence="16" id="KW-1185">Reference proteome</keyword>
<feature type="region of interest" description="Disordered" evidence="13">
    <location>
        <begin position="1"/>
        <end position="33"/>
    </location>
</feature>
<evidence type="ECO:0000313" key="16">
    <source>
        <dbReference type="Proteomes" id="UP001162131"/>
    </source>
</evidence>
<dbReference type="Pfam" id="PF00225">
    <property type="entry name" value="Kinesin"/>
    <property type="match status" value="1"/>
</dbReference>
<dbReference type="GO" id="GO:0005524">
    <property type="term" value="F:ATP binding"/>
    <property type="evidence" value="ECO:0007669"/>
    <property type="project" value="UniProtKB-UniRule"/>
</dbReference>
<name>A0AAU9JCT1_9CILI</name>
<dbReference type="GO" id="GO:0005874">
    <property type="term" value="C:microtubule"/>
    <property type="evidence" value="ECO:0007669"/>
    <property type="project" value="UniProtKB-KW"/>
</dbReference>
<dbReference type="InterPro" id="IPR019821">
    <property type="entry name" value="Kinesin_motor_CS"/>
</dbReference>
<dbReference type="PROSITE" id="PS50067">
    <property type="entry name" value="KINESIN_MOTOR_2"/>
    <property type="match status" value="1"/>
</dbReference>
<dbReference type="GO" id="GO:0003777">
    <property type="term" value="F:microtubule motor activity"/>
    <property type="evidence" value="ECO:0007669"/>
    <property type="project" value="InterPro"/>
</dbReference>
<feature type="region of interest" description="Disordered" evidence="13">
    <location>
        <begin position="693"/>
        <end position="715"/>
    </location>
</feature>
<feature type="coiled-coil region" evidence="12">
    <location>
        <begin position="375"/>
        <end position="472"/>
    </location>
</feature>
<dbReference type="PRINTS" id="PR00380">
    <property type="entry name" value="KINESINHEAVY"/>
</dbReference>
<gene>
    <name evidence="15" type="ORF">BSTOLATCC_MIC34101</name>
</gene>
<accession>A0AAU9JCT1</accession>
<dbReference type="Proteomes" id="UP001162131">
    <property type="component" value="Unassembled WGS sequence"/>
</dbReference>
<feature type="binding site" evidence="10">
    <location>
        <begin position="121"/>
        <end position="128"/>
    </location>
    <ligand>
        <name>ATP</name>
        <dbReference type="ChEBI" id="CHEBI:30616"/>
    </ligand>
</feature>
<sequence>MSDKTPQSFFKRTSNRFNTEQLENERNPEEDSAKGNVKVICRFRPLNSKEKEYSERSCIEFGSDLKSVRMLTQSDAGCLPVFNFDRVFSPDSSQAEVYEMAARPVVESVLEGFNGTILAYGQTSSGKTFTMSGPSLDDPVYRGIIPRMVKTVFQSIQEADEHLEFAVKVGYCEIYLEKIKDLFNPSRGDLKIMEDRTRGIFIENLTEEYVSQEEEVYQLMKMGGKNREVAATNMNEGSSRSHAIFILTISQSNTTDMSEKTGKLYLVDLAGSEKISKTGAEGKRLDEAKKINLSLTTLGLVIYSLTDGKSTHVPYRDSKLTRILQESLGGNSKTTLILTCSPSSYNEQETISTLRFGIRAKSIKNKPKINKEFTVAELKLLLAKAQEEIKQKEIKIGLLEKRAIDSGRNSSRDTEETSVNENDLQGLIQELELEREHLAEEIEKNNELSQDLAIQTARAQSLARENEEVNSKLMDILFSMQSIEDKLQDSEEAVCKLTAKNENLKKIIDSLQEALAEANLTISKKEMEMQNLLLNTTPIKDKEDLIAEVKNLREKYQLQEEQLKAHYSRIIQDCNNAKAEEITSTSIEINTLIEEKMQLSSDLRSKFDVIYSLEQKIIQKDQEFQKIEIAKKEYEDHMKGKVSNLEKSFGQLMKKMADDLSAYKQKCGIYKERALKYKERCEKLKERLSEIRQKIRDHRGTENKPESPQKQHAQIVKKVKGGGNSRLLGLLSFSAFSSPYKRKD</sequence>
<dbReference type="InterPro" id="IPR001752">
    <property type="entry name" value="Kinesin_motor_dom"/>
</dbReference>
<feature type="compositionally biased region" description="Basic and acidic residues" evidence="13">
    <location>
        <begin position="693"/>
        <end position="709"/>
    </location>
</feature>
<keyword evidence="3 11" id="KW-0493">Microtubule</keyword>
<keyword evidence="8" id="KW-0206">Cytoskeleton</keyword>
<evidence type="ECO:0000256" key="6">
    <source>
        <dbReference type="ARBA" id="ARBA00023054"/>
    </source>
</evidence>
<dbReference type="InterPro" id="IPR027417">
    <property type="entry name" value="P-loop_NTPase"/>
</dbReference>
<dbReference type="InterPro" id="IPR027640">
    <property type="entry name" value="Kinesin-like_fam"/>
</dbReference>